<accession>A0A7L9J300</accession>
<name>A0A7L9J300_9MICO</name>
<sequence length="483" mass="53471">MSTVSKALAIQRMVAHDATMRMLRADSIPIIASLLAAHLGRPGARMATDELFERMDADLELLRDHFDLPRTARAYCDDWRGAGFLQRRPASGARGETLELSSEAFQAIRVLDQLEEPASTVTQSRLLSLAQAIKSLAVDTDPDAERRLAALRAERDRIDAEIERVQHGEVSVLDERTALERATDILLQVRDLPADFAGVRARFETLNHDLRERILHADEDDRHVLDDVFRGVDLIESSDEGQTFSGFATLIRDPERSSALEGDLAAVLERSFAATMSTDDRRTMRSLVRDLKSNSRDVHLVLTEFARGLRRYVYSQDFQRDRALRDSLQQALAAAGPAARSVRPTADLGRELELSSLRLSTVGELVLHDPADYDTGDALADAAESQLDLEALRAIAREGEIDFAELIDNVNAELAVTSPVSVGDVLRRRPATQGLGSVVGLLSLASTYGHVDGREVEQLIWRGVDDIERRAVVSQHLFQEAIV</sequence>
<dbReference type="InterPro" id="IPR021804">
    <property type="entry name" value="DUF3375"/>
</dbReference>
<evidence type="ECO:0000313" key="2">
    <source>
        <dbReference type="Proteomes" id="UP000593998"/>
    </source>
</evidence>
<dbReference type="RefSeq" id="WP_192911863.1">
    <property type="nucleotide sequence ID" value="NZ_CP062789.1"/>
</dbReference>
<dbReference type="AlphaFoldDB" id="A0A7L9J300"/>
<dbReference type="EMBL" id="CP062789">
    <property type="protein sequence ID" value="QOK23986.1"/>
    <property type="molecule type" value="Genomic_DNA"/>
</dbReference>
<dbReference type="Proteomes" id="UP000593998">
    <property type="component" value="Chromosome"/>
</dbReference>
<reference evidence="1 2" key="1">
    <citation type="submission" date="2020-10" db="EMBL/GenBank/DDBJ databases">
        <title>Janibacter indicus TT2 genome sequence.</title>
        <authorList>
            <person name="Lee K."/>
            <person name="Ganzorig M."/>
        </authorList>
    </citation>
    <scope>NUCLEOTIDE SEQUENCE [LARGE SCALE GENOMIC DNA]</scope>
    <source>
        <strain evidence="1 2">TT2</strain>
    </source>
</reference>
<proteinExistence type="predicted"/>
<dbReference type="Pfam" id="PF11855">
    <property type="entry name" value="DUF3375"/>
    <property type="match status" value="1"/>
</dbReference>
<evidence type="ECO:0000313" key="1">
    <source>
        <dbReference type="EMBL" id="QOK23986.1"/>
    </source>
</evidence>
<organism evidence="1 2">
    <name type="scientific">Janibacter indicus</name>
    <dbReference type="NCBI Taxonomy" id="857417"/>
    <lineage>
        <taxon>Bacteria</taxon>
        <taxon>Bacillati</taxon>
        <taxon>Actinomycetota</taxon>
        <taxon>Actinomycetes</taxon>
        <taxon>Micrococcales</taxon>
        <taxon>Intrasporangiaceae</taxon>
        <taxon>Janibacter</taxon>
    </lineage>
</organism>
<gene>
    <name evidence="1" type="ORF">IGS73_06315</name>
</gene>
<protein>
    <submittedName>
        <fullName evidence="1">DUF3375 domain-containing protein</fullName>
    </submittedName>
</protein>